<comment type="caution">
    <text evidence="1">The sequence shown here is derived from an EMBL/GenBank/DDBJ whole genome shotgun (WGS) entry which is preliminary data.</text>
</comment>
<dbReference type="Proteomes" id="UP000784294">
    <property type="component" value="Unassembled WGS sequence"/>
</dbReference>
<accession>A0A3S5CSD2</accession>
<organism evidence="1 2">
    <name type="scientific">Protopolystoma xenopodis</name>
    <dbReference type="NCBI Taxonomy" id="117903"/>
    <lineage>
        <taxon>Eukaryota</taxon>
        <taxon>Metazoa</taxon>
        <taxon>Spiralia</taxon>
        <taxon>Lophotrochozoa</taxon>
        <taxon>Platyhelminthes</taxon>
        <taxon>Monogenea</taxon>
        <taxon>Polyopisthocotylea</taxon>
        <taxon>Polystomatidea</taxon>
        <taxon>Polystomatidae</taxon>
        <taxon>Protopolystoma</taxon>
    </lineage>
</organism>
<reference evidence="1" key="1">
    <citation type="submission" date="2018-11" db="EMBL/GenBank/DDBJ databases">
        <authorList>
            <consortium name="Pathogen Informatics"/>
        </authorList>
    </citation>
    <scope>NUCLEOTIDE SEQUENCE</scope>
</reference>
<keyword evidence="2" id="KW-1185">Reference proteome</keyword>
<name>A0A3S5CSD2_9PLAT</name>
<evidence type="ECO:0000313" key="1">
    <source>
        <dbReference type="EMBL" id="VEL44184.1"/>
    </source>
</evidence>
<dbReference type="AlphaFoldDB" id="A0A3S5CSD2"/>
<sequence>MRALQVSYSLRKGFLGRSASEDKHTPQRLCLSYRVSDGHRMHVILSGLLSDKIVGLVVMVATCRHSPVHGQPRDLADGRRRGLLHNVLLLKARPAWKVPDPT</sequence>
<evidence type="ECO:0000313" key="2">
    <source>
        <dbReference type="Proteomes" id="UP000784294"/>
    </source>
</evidence>
<gene>
    <name evidence="1" type="ORF">PXEA_LOCUS37624</name>
</gene>
<protein>
    <submittedName>
        <fullName evidence="1">Uncharacterized protein</fullName>
    </submittedName>
</protein>
<dbReference type="EMBL" id="CAAALY010291379">
    <property type="protein sequence ID" value="VEL44184.1"/>
    <property type="molecule type" value="Genomic_DNA"/>
</dbReference>
<proteinExistence type="predicted"/>